<dbReference type="PRINTS" id="PR01490">
    <property type="entry name" value="RTXTOXIND"/>
</dbReference>
<proteinExistence type="inferred from homology"/>
<evidence type="ECO:0000259" key="11">
    <source>
        <dbReference type="Pfam" id="PF25917"/>
    </source>
</evidence>
<dbReference type="Pfam" id="PF25917">
    <property type="entry name" value="BSH_RND"/>
    <property type="match status" value="1"/>
</dbReference>
<feature type="coiled-coil region" evidence="10">
    <location>
        <begin position="149"/>
        <end position="229"/>
    </location>
</feature>
<dbReference type="eggNOG" id="COG0845">
    <property type="taxonomic scope" value="Bacteria"/>
</dbReference>
<evidence type="ECO:0000256" key="2">
    <source>
        <dbReference type="ARBA" id="ARBA00009477"/>
    </source>
</evidence>
<keyword evidence="14" id="KW-1185">Reference proteome</keyword>
<comment type="similarity">
    <text evidence="2 9">Belongs to the membrane fusion protein (MFP) (TC 8.A.1) family.</text>
</comment>
<evidence type="ECO:0000313" key="13">
    <source>
        <dbReference type="EMBL" id="ENV82638.1"/>
    </source>
</evidence>
<dbReference type="Gene3D" id="2.40.50.100">
    <property type="match status" value="1"/>
</dbReference>
<keyword evidence="6 9" id="KW-0812">Transmembrane</keyword>
<name>N9DQC2_9GAMM</name>
<dbReference type="GO" id="GO:0005886">
    <property type="term" value="C:plasma membrane"/>
    <property type="evidence" value="ECO:0007669"/>
    <property type="project" value="UniProtKB-SubCell"/>
</dbReference>
<evidence type="ECO:0000256" key="9">
    <source>
        <dbReference type="RuleBase" id="RU365093"/>
    </source>
</evidence>
<evidence type="ECO:0000256" key="6">
    <source>
        <dbReference type="ARBA" id="ARBA00022692"/>
    </source>
</evidence>
<evidence type="ECO:0000256" key="10">
    <source>
        <dbReference type="SAM" id="Coils"/>
    </source>
</evidence>
<keyword evidence="4 9" id="KW-1003">Cell membrane</keyword>
<accession>N9DQC2</accession>
<dbReference type="GO" id="GO:0009306">
    <property type="term" value="P:protein secretion"/>
    <property type="evidence" value="ECO:0007669"/>
    <property type="project" value="InterPro"/>
</dbReference>
<keyword evidence="5 9" id="KW-0997">Cell inner membrane</keyword>
<dbReference type="AlphaFoldDB" id="N9DQC2"/>
<feature type="domain" description="Multidrug resistance protein MdtA-like barrel-sandwich hybrid" evidence="11">
    <location>
        <begin position="67"/>
        <end position="264"/>
    </location>
</feature>
<evidence type="ECO:0000256" key="7">
    <source>
        <dbReference type="ARBA" id="ARBA00022989"/>
    </source>
</evidence>
<evidence type="ECO:0000313" key="14">
    <source>
        <dbReference type="Proteomes" id="UP000018460"/>
    </source>
</evidence>
<dbReference type="InterPro" id="IPR058982">
    <property type="entry name" value="Beta-barrel_AprE"/>
</dbReference>
<dbReference type="SUPFAM" id="SSF111369">
    <property type="entry name" value="HlyD-like secretion proteins"/>
    <property type="match status" value="1"/>
</dbReference>
<keyword evidence="8 9" id="KW-0472">Membrane</keyword>
<evidence type="ECO:0000256" key="4">
    <source>
        <dbReference type="ARBA" id="ARBA00022475"/>
    </source>
</evidence>
<organism evidence="13 14">
    <name type="scientific">Acinetobacter bouvetii DSM 14964 = CIP 107468</name>
    <dbReference type="NCBI Taxonomy" id="1120925"/>
    <lineage>
        <taxon>Bacteria</taxon>
        <taxon>Pseudomonadati</taxon>
        <taxon>Pseudomonadota</taxon>
        <taxon>Gammaproteobacteria</taxon>
        <taxon>Moraxellales</taxon>
        <taxon>Moraxellaceae</taxon>
        <taxon>Acinetobacter</taxon>
    </lineage>
</organism>
<dbReference type="PANTHER" id="PTHR30386">
    <property type="entry name" value="MEMBRANE FUSION SUBUNIT OF EMRAB-TOLC MULTIDRUG EFFLUX PUMP"/>
    <property type="match status" value="1"/>
</dbReference>
<evidence type="ECO:0000256" key="5">
    <source>
        <dbReference type="ARBA" id="ARBA00022519"/>
    </source>
</evidence>
<sequence>MSQHGKSGKLRETEPSLPKPSLFIWIICLGLLALLIWAWLFKLEEVSNGTGKVIPSSKEQVIQSLEGGILTKLNVHEGQIVEQGQVLALLDPTRFASNVGESASLLLSSQATAARLRAEVNGASLKFPAEVLKDPALVKEETALYHSRRANLEESLAGLKQALVLVDQELRMTEPLVAKGAASEVEVLRLKRQANELRNQMNDAQNQYLVKAREELAKANTDIETQSQVVKGKSDSLSRTVFKSPVRGIIKEIDVMTIGGVIAQNGKLMTIVPLDEQLLVEARISPRDIAFIHPEQEALVKITAYDYSIYGGLKGKVTVISPDTLRDEVKQDQFYYRVYIRTDADKLQNKDGQKFAITPGMVATVDIKTGEKTVLDYLIKPFNKAQEALRER</sequence>
<keyword evidence="10" id="KW-0175">Coiled coil</keyword>
<dbReference type="InterPro" id="IPR006144">
    <property type="entry name" value="Secretion_HlyD_CS"/>
</dbReference>
<evidence type="ECO:0000256" key="8">
    <source>
        <dbReference type="ARBA" id="ARBA00023136"/>
    </source>
</evidence>
<keyword evidence="3 9" id="KW-0813">Transport</keyword>
<protein>
    <recommendedName>
        <fullName evidence="9">Membrane fusion protein (MFP) family protein</fullName>
    </recommendedName>
</protein>
<dbReference type="Gene3D" id="2.40.30.170">
    <property type="match status" value="1"/>
</dbReference>
<evidence type="ECO:0000256" key="3">
    <source>
        <dbReference type="ARBA" id="ARBA00022448"/>
    </source>
</evidence>
<dbReference type="Proteomes" id="UP000018460">
    <property type="component" value="Unassembled WGS sequence"/>
</dbReference>
<dbReference type="InterPro" id="IPR058625">
    <property type="entry name" value="MdtA-like_BSH"/>
</dbReference>
<comment type="caution">
    <text evidence="13">The sequence shown here is derived from an EMBL/GenBank/DDBJ whole genome shotgun (WGS) entry which is preliminary data.</text>
</comment>
<reference evidence="13 14" key="1">
    <citation type="submission" date="2013-02" db="EMBL/GenBank/DDBJ databases">
        <title>The Genome Sequence of Acinetobacter bouvetii CIP 107468.</title>
        <authorList>
            <consortium name="The Broad Institute Genome Sequencing Platform"/>
            <consortium name="The Broad Institute Genome Sequencing Center for Infectious Disease"/>
            <person name="Cerqueira G."/>
            <person name="Feldgarden M."/>
            <person name="Courvalin P."/>
            <person name="Perichon B."/>
            <person name="Grillot-Courvalin C."/>
            <person name="Clermont D."/>
            <person name="Rocha E."/>
            <person name="Yoon E.-J."/>
            <person name="Nemec A."/>
            <person name="Walker B."/>
            <person name="Young S.K."/>
            <person name="Zeng Q."/>
            <person name="Gargeya S."/>
            <person name="Fitzgerald M."/>
            <person name="Haas B."/>
            <person name="Abouelleil A."/>
            <person name="Alvarado L."/>
            <person name="Arachchi H.M."/>
            <person name="Berlin A.M."/>
            <person name="Chapman S.B."/>
            <person name="Dewar J."/>
            <person name="Goldberg J."/>
            <person name="Griggs A."/>
            <person name="Gujja S."/>
            <person name="Hansen M."/>
            <person name="Howarth C."/>
            <person name="Imamovic A."/>
            <person name="Larimer J."/>
            <person name="McCowan C."/>
            <person name="Murphy C."/>
            <person name="Neiman D."/>
            <person name="Pearson M."/>
            <person name="Priest M."/>
            <person name="Roberts A."/>
            <person name="Saif S."/>
            <person name="Shea T."/>
            <person name="Sisk P."/>
            <person name="Sykes S."/>
            <person name="Wortman J."/>
            <person name="Nusbaum C."/>
            <person name="Birren B."/>
        </authorList>
    </citation>
    <scope>NUCLEOTIDE SEQUENCE [LARGE SCALE GENOMIC DNA]</scope>
    <source>
        <strain evidence="13 14">CIP 107468</strain>
    </source>
</reference>
<dbReference type="OrthoDB" id="9775513at2"/>
<dbReference type="RefSeq" id="WP_005010840.1">
    <property type="nucleotide sequence ID" value="NZ_KB849727.1"/>
</dbReference>
<dbReference type="InterPro" id="IPR050739">
    <property type="entry name" value="MFP"/>
</dbReference>
<evidence type="ECO:0000256" key="1">
    <source>
        <dbReference type="ARBA" id="ARBA00004377"/>
    </source>
</evidence>
<gene>
    <name evidence="13" type="ORF">F941_02032</name>
</gene>
<feature type="domain" description="AprE-like beta-barrel" evidence="12">
    <location>
        <begin position="278"/>
        <end position="370"/>
    </location>
</feature>
<dbReference type="PATRIC" id="fig|1120925.3.peg.2152"/>
<dbReference type="PANTHER" id="PTHR30386:SF26">
    <property type="entry name" value="TRANSPORT PROTEIN COMB"/>
    <property type="match status" value="1"/>
</dbReference>
<dbReference type="NCBIfam" id="TIGR01843">
    <property type="entry name" value="type_I_hlyD"/>
    <property type="match status" value="1"/>
</dbReference>
<dbReference type="PROSITE" id="PS00543">
    <property type="entry name" value="HLYD_FAMILY"/>
    <property type="match status" value="1"/>
</dbReference>
<keyword evidence="7 9" id="KW-1133">Transmembrane helix</keyword>
<dbReference type="Gene3D" id="1.10.287.470">
    <property type="entry name" value="Helix hairpin bin"/>
    <property type="match status" value="1"/>
</dbReference>
<comment type="subcellular location">
    <subcellularLocation>
        <location evidence="1 9">Cell inner membrane</location>
        <topology evidence="1 9">Single-pass membrane protein</topology>
    </subcellularLocation>
</comment>
<dbReference type="EMBL" id="APQD01000013">
    <property type="protein sequence ID" value="ENV82638.1"/>
    <property type="molecule type" value="Genomic_DNA"/>
</dbReference>
<feature type="transmembrane region" description="Helical" evidence="9">
    <location>
        <begin position="21"/>
        <end position="40"/>
    </location>
</feature>
<evidence type="ECO:0000259" key="12">
    <source>
        <dbReference type="Pfam" id="PF26002"/>
    </source>
</evidence>
<dbReference type="Pfam" id="PF26002">
    <property type="entry name" value="Beta-barrel_AprE"/>
    <property type="match status" value="1"/>
</dbReference>
<dbReference type="InterPro" id="IPR010129">
    <property type="entry name" value="T1SS_HlyD"/>
</dbReference>